<evidence type="ECO:0000313" key="2">
    <source>
        <dbReference type="Proteomes" id="UP001229421"/>
    </source>
</evidence>
<dbReference type="AlphaFoldDB" id="A0AAD8JM78"/>
<evidence type="ECO:0000313" key="1">
    <source>
        <dbReference type="EMBL" id="KAK1405868.1"/>
    </source>
</evidence>
<protein>
    <submittedName>
        <fullName evidence="1">Uncharacterized protein</fullName>
    </submittedName>
</protein>
<organism evidence="1 2">
    <name type="scientific">Tagetes erecta</name>
    <name type="common">African marigold</name>
    <dbReference type="NCBI Taxonomy" id="13708"/>
    <lineage>
        <taxon>Eukaryota</taxon>
        <taxon>Viridiplantae</taxon>
        <taxon>Streptophyta</taxon>
        <taxon>Embryophyta</taxon>
        <taxon>Tracheophyta</taxon>
        <taxon>Spermatophyta</taxon>
        <taxon>Magnoliopsida</taxon>
        <taxon>eudicotyledons</taxon>
        <taxon>Gunneridae</taxon>
        <taxon>Pentapetalae</taxon>
        <taxon>asterids</taxon>
        <taxon>campanulids</taxon>
        <taxon>Asterales</taxon>
        <taxon>Asteraceae</taxon>
        <taxon>Asteroideae</taxon>
        <taxon>Heliantheae alliance</taxon>
        <taxon>Tageteae</taxon>
        <taxon>Tagetes</taxon>
    </lineage>
</organism>
<gene>
    <name evidence="1" type="ORF">QVD17_42471</name>
</gene>
<accession>A0AAD8JM78</accession>
<name>A0AAD8JM78_TARER</name>
<comment type="caution">
    <text evidence="1">The sequence shown here is derived from an EMBL/GenBank/DDBJ whole genome shotgun (WGS) entry which is preliminary data.</text>
</comment>
<dbReference type="Proteomes" id="UP001229421">
    <property type="component" value="Unassembled WGS sequence"/>
</dbReference>
<proteinExistence type="predicted"/>
<keyword evidence="2" id="KW-1185">Reference proteome</keyword>
<dbReference type="EMBL" id="JAUHHV010000023">
    <property type="protein sequence ID" value="KAK1405868.1"/>
    <property type="molecule type" value="Genomic_DNA"/>
</dbReference>
<sequence>MKFLCIQFLWKSNTNSGSRERVFYIGKEYYTRYFYEMPYCDLKVYKYFYLISYIDCSEILHKRIASYKF</sequence>
<reference evidence="1" key="1">
    <citation type="journal article" date="2023" name="bioRxiv">
        <title>Improved chromosome-level genome assembly for marigold (Tagetes erecta).</title>
        <authorList>
            <person name="Jiang F."/>
            <person name="Yuan L."/>
            <person name="Wang S."/>
            <person name="Wang H."/>
            <person name="Xu D."/>
            <person name="Wang A."/>
            <person name="Fan W."/>
        </authorList>
    </citation>
    <scope>NUCLEOTIDE SEQUENCE</scope>
    <source>
        <strain evidence="1">WSJ</strain>
        <tissue evidence="1">Leaf</tissue>
    </source>
</reference>